<dbReference type="Proteomes" id="UP001179280">
    <property type="component" value="Unassembled WGS sequence"/>
</dbReference>
<organism evidence="2 3">
    <name type="scientific">Shouchella xiaoxiensis</name>
    <dbReference type="NCBI Taxonomy" id="766895"/>
    <lineage>
        <taxon>Bacteria</taxon>
        <taxon>Bacillati</taxon>
        <taxon>Bacillota</taxon>
        <taxon>Bacilli</taxon>
        <taxon>Bacillales</taxon>
        <taxon>Bacillaceae</taxon>
        <taxon>Shouchella</taxon>
    </lineage>
</organism>
<protein>
    <submittedName>
        <fullName evidence="2">Uncharacterized protein</fullName>
    </submittedName>
</protein>
<gene>
    <name evidence="2" type="ORF">JOC54_000706</name>
</gene>
<dbReference type="RefSeq" id="WP_157684276.1">
    <property type="nucleotide sequence ID" value="NZ_JAFBCV010000001.1"/>
</dbReference>
<evidence type="ECO:0000313" key="2">
    <source>
        <dbReference type="EMBL" id="MBM7837475.1"/>
    </source>
</evidence>
<sequence>MTQAEKKQIENIQKQIKMLSEEIDFIKQKHEMEFEQLETDSSLVQTYN</sequence>
<reference evidence="2" key="1">
    <citation type="submission" date="2021-01" db="EMBL/GenBank/DDBJ databases">
        <title>Genomic Encyclopedia of Type Strains, Phase IV (KMG-IV): sequencing the most valuable type-strain genomes for metagenomic binning, comparative biology and taxonomic classification.</title>
        <authorList>
            <person name="Goeker M."/>
        </authorList>
    </citation>
    <scope>NUCLEOTIDE SEQUENCE</scope>
    <source>
        <strain evidence="2">DSM 21943</strain>
    </source>
</reference>
<name>A0ABS2SPP1_9BACI</name>
<keyword evidence="1" id="KW-0175">Coiled coil</keyword>
<dbReference type="EMBL" id="JAFBCV010000001">
    <property type="protein sequence ID" value="MBM7837475.1"/>
    <property type="molecule type" value="Genomic_DNA"/>
</dbReference>
<keyword evidence="3" id="KW-1185">Reference proteome</keyword>
<proteinExistence type="predicted"/>
<comment type="caution">
    <text evidence="2">The sequence shown here is derived from an EMBL/GenBank/DDBJ whole genome shotgun (WGS) entry which is preliminary data.</text>
</comment>
<evidence type="ECO:0000256" key="1">
    <source>
        <dbReference type="SAM" id="Coils"/>
    </source>
</evidence>
<accession>A0ABS2SPP1</accession>
<feature type="coiled-coil region" evidence="1">
    <location>
        <begin position="2"/>
        <end position="29"/>
    </location>
</feature>
<evidence type="ECO:0000313" key="3">
    <source>
        <dbReference type="Proteomes" id="UP001179280"/>
    </source>
</evidence>